<dbReference type="EMBL" id="FNQT01000001">
    <property type="protein sequence ID" value="SDZ79947.1"/>
    <property type="molecule type" value="Genomic_DNA"/>
</dbReference>
<proteinExistence type="predicted"/>
<protein>
    <submittedName>
        <fullName evidence="2">Uncharacterized protein</fullName>
    </submittedName>
</protein>
<evidence type="ECO:0000313" key="2">
    <source>
        <dbReference type="EMBL" id="SDZ79947.1"/>
    </source>
</evidence>
<feature type="compositionally biased region" description="Acidic residues" evidence="1">
    <location>
        <begin position="181"/>
        <end position="193"/>
    </location>
</feature>
<evidence type="ECO:0000313" key="3">
    <source>
        <dbReference type="Proteomes" id="UP000236755"/>
    </source>
</evidence>
<gene>
    <name evidence="2" type="ORF">SAMN04488065_0405</name>
</gene>
<feature type="region of interest" description="Disordered" evidence="1">
    <location>
        <begin position="171"/>
        <end position="230"/>
    </location>
</feature>
<reference evidence="2 3" key="1">
    <citation type="submission" date="2016-10" db="EMBL/GenBank/DDBJ databases">
        <authorList>
            <person name="de Groot N.N."/>
        </authorList>
    </citation>
    <scope>NUCLEOTIDE SEQUENCE [LARGE SCALE GENOMIC DNA]</scope>
    <source>
        <strain evidence="2 3">CGMCC 1.8712</strain>
    </source>
</reference>
<sequence length="230" mass="23659">MSHRTRRIVAVFALCVAVSLSFGVGSFSSASAERGVNVTVVENENAYLSFDRGLRCGPGRSAGRSQSIVHNQFGSKITHVEMQVTALDGHARVRAAETPHAGGSKSLGPADSTRIVFDDTYQPGESIDLEVSGPAGLGNKTGAYELQIKILEATGPGIRVTDTIKTYTVRCPGQKSSTAQGDEDSGSDEEEENSSGGNGNNGNGNGNNGNGNNGNNGNGNSNGNGNGNGD</sequence>
<dbReference type="AlphaFoldDB" id="A0A1H3VYQ4"/>
<accession>A0A1H3VYQ4</accession>
<dbReference type="Proteomes" id="UP000236755">
    <property type="component" value="Unassembled WGS sequence"/>
</dbReference>
<name>A0A1H3VYQ4_9EURY</name>
<feature type="compositionally biased region" description="Gly residues" evidence="1">
    <location>
        <begin position="196"/>
        <end position="230"/>
    </location>
</feature>
<evidence type="ECO:0000256" key="1">
    <source>
        <dbReference type="SAM" id="MobiDB-lite"/>
    </source>
</evidence>
<keyword evidence="3" id="KW-1185">Reference proteome</keyword>
<organism evidence="2 3">
    <name type="scientific">Haloplanus vescus</name>
    <dbReference type="NCBI Taxonomy" id="555874"/>
    <lineage>
        <taxon>Archaea</taxon>
        <taxon>Methanobacteriati</taxon>
        <taxon>Methanobacteriota</taxon>
        <taxon>Stenosarchaea group</taxon>
        <taxon>Halobacteria</taxon>
        <taxon>Halobacteriales</taxon>
        <taxon>Haloferacaceae</taxon>
        <taxon>Haloplanus</taxon>
    </lineage>
</organism>
<dbReference type="STRING" id="555874.SAMN04488065_0405"/>